<gene>
    <name evidence="1" type="ORF">HanXRQr2_Chr09g0393561</name>
</gene>
<organism evidence="1 2">
    <name type="scientific">Helianthus annuus</name>
    <name type="common">Common sunflower</name>
    <dbReference type="NCBI Taxonomy" id="4232"/>
    <lineage>
        <taxon>Eukaryota</taxon>
        <taxon>Viridiplantae</taxon>
        <taxon>Streptophyta</taxon>
        <taxon>Embryophyta</taxon>
        <taxon>Tracheophyta</taxon>
        <taxon>Spermatophyta</taxon>
        <taxon>Magnoliopsida</taxon>
        <taxon>eudicotyledons</taxon>
        <taxon>Gunneridae</taxon>
        <taxon>Pentapetalae</taxon>
        <taxon>asterids</taxon>
        <taxon>campanulids</taxon>
        <taxon>Asterales</taxon>
        <taxon>Asteraceae</taxon>
        <taxon>Asteroideae</taxon>
        <taxon>Heliantheae alliance</taxon>
        <taxon>Heliantheae</taxon>
        <taxon>Helianthus</taxon>
    </lineage>
</organism>
<dbReference type="EMBL" id="MNCJ02000324">
    <property type="protein sequence ID" value="KAF5791334.1"/>
    <property type="molecule type" value="Genomic_DNA"/>
</dbReference>
<dbReference type="Gramene" id="mRNA:HanXRQr2_Chr09g0393561">
    <property type="protein sequence ID" value="CDS:HanXRQr2_Chr09g0393561.1"/>
    <property type="gene ID" value="HanXRQr2_Chr09g0393561"/>
</dbReference>
<evidence type="ECO:0000313" key="2">
    <source>
        <dbReference type="Proteomes" id="UP000215914"/>
    </source>
</evidence>
<sequence length="77" mass="8854">MRFMFAPTRTPRYLKGGTAGLHPTSEATLTTSSQRTPIPKRWDLSILILKPELIWKHRRTRSMILISSVDHSPIIIE</sequence>
<evidence type="ECO:0000313" key="1">
    <source>
        <dbReference type="EMBL" id="KAF5791334.1"/>
    </source>
</evidence>
<reference evidence="1" key="1">
    <citation type="journal article" date="2017" name="Nature">
        <title>The sunflower genome provides insights into oil metabolism, flowering and Asterid evolution.</title>
        <authorList>
            <person name="Badouin H."/>
            <person name="Gouzy J."/>
            <person name="Grassa C.J."/>
            <person name="Murat F."/>
            <person name="Staton S.E."/>
            <person name="Cottret L."/>
            <person name="Lelandais-Briere C."/>
            <person name="Owens G.L."/>
            <person name="Carrere S."/>
            <person name="Mayjonade B."/>
            <person name="Legrand L."/>
            <person name="Gill N."/>
            <person name="Kane N.C."/>
            <person name="Bowers J.E."/>
            <person name="Hubner S."/>
            <person name="Bellec A."/>
            <person name="Berard A."/>
            <person name="Berges H."/>
            <person name="Blanchet N."/>
            <person name="Boniface M.C."/>
            <person name="Brunel D."/>
            <person name="Catrice O."/>
            <person name="Chaidir N."/>
            <person name="Claudel C."/>
            <person name="Donnadieu C."/>
            <person name="Faraut T."/>
            <person name="Fievet G."/>
            <person name="Helmstetter N."/>
            <person name="King M."/>
            <person name="Knapp S.J."/>
            <person name="Lai Z."/>
            <person name="Le Paslier M.C."/>
            <person name="Lippi Y."/>
            <person name="Lorenzon L."/>
            <person name="Mandel J.R."/>
            <person name="Marage G."/>
            <person name="Marchand G."/>
            <person name="Marquand E."/>
            <person name="Bret-Mestries E."/>
            <person name="Morien E."/>
            <person name="Nambeesan S."/>
            <person name="Nguyen T."/>
            <person name="Pegot-Espagnet P."/>
            <person name="Pouilly N."/>
            <person name="Raftis F."/>
            <person name="Sallet E."/>
            <person name="Schiex T."/>
            <person name="Thomas J."/>
            <person name="Vandecasteele C."/>
            <person name="Vares D."/>
            <person name="Vear F."/>
            <person name="Vautrin S."/>
            <person name="Crespi M."/>
            <person name="Mangin B."/>
            <person name="Burke J.M."/>
            <person name="Salse J."/>
            <person name="Munos S."/>
            <person name="Vincourt P."/>
            <person name="Rieseberg L.H."/>
            <person name="Langlade N.B."/>
        </authorList>
    </citation>
    <scope>NUCLEOTIDE SEQUENCE</scope>
    <source>
        <tissue evidence="1">Leaves</tissue>
    </source>
</reference>
<protein>
    <submittedName>
        <fullName evidence="1">Uncharacterized protein</fullName>
    </submittedName>
</protein>
<dbReference type="AlphaFoldDB" id="A0A9K3I6D5"/>
<reference evidence="1" key="2">
    <citation type="submission" date="2020-06" db="EMBL/GenBank/DDBJ databases">
        <title>Helianthus annuus Genome sequencing and assembly Release 2.</title>
        <authorList>
            <person name="Gouzy J."/>
            <person name="Langlade N."/>
            <person name="Munos S."/>
        </authorList>
    </citation>
    <scope>NUCLEOTIDE SEQUENCE</scope>
    <source>
        <tissue evidence="1">Leaves</tissue>
    </source>
</reference>
<accession>A0A9K3I6D5</accession>
<dbReference type="Proteomes" id="UP000215914">
    <property type="component" value="Unassembled WGS sequence"/>
</dbReference>
<name>A0A9K3I6D5_HELAN</name>
<keyword evidence="2" id="KW-1185">Reference proteome</keyword>
<comment type="caution">
    <text evidence="1">The sequence shown here is derived from an EMBL/GenBank/DDBJ whole genome shotgun (WGS) entry which is preliminary data.</text>
</comment>
<proteinExistence type="predicted"/>